<gene>
    <name evidence="1" type="primary">gp_22691</name>
</gene>
<dbReference type="Proteomes" id="UP000827799">
    <property type="component" value="Segment"/>
</dbReference>
<dbReference type="KEGG" id="vg:75691957"/>
<proteinExistence type="predicted"/>
<dbReference type="RefSeq" id="YP_010359620.1">
    <property type="nucleotide sequence ID" value="NC_062775.1"/>
</dbReference>
<protein>
    <submittedName>
        <fullName evidence="1">Protein HU</fullName>
    </submittedName>
</protein>
<dbReference type="GeneID" id="75691957"/>
<reference evidence="1 2" key="1">
    <citation type="submission" date="2021-04" db="EMBL/GenBank/DDBJ databases">
        <authorList>
            <person name="Shkoporov A.N."/>
            <person name="Stockdale S.R."/>
            <person name="Guerin E."/>
            <person name="Ross R.P."/>
            <person name="Hill C."/>
        </authorList>
    </citation>
    <scope>NUCLEOTIDE SEQUENCE [LARGE SCALE GENOMIC DNA]</scope>
    <source>
        <strain evidence="2">cr18_1</strain>
    </source>
</reference>
<evidence type="ECO:0000313" key="2">
    <source>
        <dbReference type="Proteomes" id="UP000827799"/>
    </source>
</evidence>
<organism evidence="1 2">
    <name type="scientific">uncultured phage cr18_1</name>
    <dbReference type="NCBI Taxonomy" id="2986407"/>
    <lineage>
        <taxon>Viruses</taxon>
        <taxon>Duplodnaviria</taxon>
        <taxon>Heunggongvirae</taxon>
        <taxon>Uroviricota</taxon>
        <taxon>Caudoviricetes</taxon>
        <taxon>Crassvirales</taxon>
        <taxon>Steigviridae</taxon>
        <taxon>Asinivirinae</taxon>
        <taxon>Lebriduvirus</taxon>
        <taxon>Lebriduvirus gastrointestinalis</taxon>
    </lineage>
</organism>
<keyword evidence="2" id="KW-1185">Reference proteome</keyword>
<dbReference type="EMBL" id="MZ130485">
    <property type="protein sequence ID" value="QWM90048.1"/>
    <property type="molecule type" value="Genomic_DNA"/>
</dbReference>
<sequence>MTYSEAVRQVSMELGIPPEVVKLAYESYWKFIRETISSLPLMEDLTEEGFSELRTNFNIPSIGKLNCTYSRWKGVKQRYKQLMKLKNDNKDKED</sequence>
<accession>A0AAE7RY29</accession>
<name>A0AAE7RY29_9CAUD</name>
<evidence type="ECO:0000313" key="1">
    <source>
        <dbReference type="EMBL" id="QWM90048.1"/>
    </source>
</evidence>